<organism evidence="5 6">
    <name type="scientific">Parapusillimonas granuli</name>
    <dbReference type="NCBI Taxonomy" id="380911"/>
    <lineage>
        <taxon>Bacteria</taxon>
        <taxon>Pseudomonadati</taxon>
        <taxon>Pseudomonadota</taxon>
        <taxon>Betaproteobacteria</taxon>
        <taxon>Burkholderiales</taxon>
        <taxon>Alcaligenaceae</taxon>
        <taxon>Parapusillimonas</taxon>
    </lineage>
</organism>
<dbReference type="PANTHER" id="PTHR32268">
    <property type="entry name" value="HOMOSERINE O-ACETYLTRANSFERASE"/>
    <property type="match status" value="1"/>
</dbReference>
<dbReference type="GO" id="GO:0016787">
    <property type="term" value="F:hydrolase activity"/>
    <property type="evidence" value="ECO:0007669"/>
    <property type="project" value="UniProtKB-KW"/>
</dbReference>
<dbReference type="RefSeq" id="WP_180153366.1">
    <property type="nucleotide sequence ID" value="NZ_JACCEM010000001.1"/>
</dbReference>
<dbReference type="EMBL" id="JACCEM010000001">
    <property type="protein sequence ID" value="NYT48101.1"/>
    <property type="molecule type" value="Genomic_DNA"/>
</dbReference>
<feature type="domain" description="AB hydrolase-1" evidence="4">
    <location>
        <begin position="72"/>
        <end position="199"/>
    </location>
</feature>
<keyword evidence="5" id="KW-0378">Hydrolase</keyword>
<dbReference type="SUPFAM" id="SSF53474">
    <property type="entry name" value="alpha/beta-Hydrolases"/>
    <property type="match status" value="1"/>
</dbReference>
<dbReference type="Gene3D" id="3.40.50.1820">
    <property type="entry name" value="alpha/beta hydrolase"/>
    <property type="match status" value="1"/>
</dbReference>
<evidence type="ECO:0000256" key="2">
    <source>
        <dbReference type="ARBA" id="ARBA00023167"/>
    </source>
</evidence>
<sequence length="313" mass="33972">MFHETFASLALASGQEIAPVRIAWAQHGAPLARARRVYLLLHGITSSPQAFLGDPKPAFDAGWFQAWAGGVFDAEHDCILMPNALGSCFGSSSPLHYPDPAGFPAFTIEDTVAFYAQWLRALAVPALDGVIGYSYGGYQAFQWAVAPPVPTAKVVVLASAPKGNGSEADVDALRGLAARLDANDPQARQAWRAQRLDTLRHYGYADWLAETGEPVAARLDAAADLWLAEFSAWSLACLRRAAVRFDVRDRLRGKMGGIPILWLVNRGDHLFPTNEFGAPPQARLQCGTVHGRFGHSSPVLEPELWMPAVRAFL</sequence>
<keyword evidence="6" id="KW-1185">Reference proteome</keyword>
<proteinExistence type="predicted"/>
<keyword evidence="1" id="KW-0808">Transferase</keyword>
<name>A0A853FZT4_9BURK</name>
<dbReference type="GO" id="GO:0009086">
    <property type="term" value="P:methionine biosynthetic process"/>
    <property type="evidence" value="ECO:0007669"/>
    <property type="project" value="UniProtKB-KW"/>
</dbReference>
<protein>
    <submittedName>
        <fullName evidence="5">Alpha/beta fold hydrolase</fullName>
    </submittedName>
</protein>
<dbReference type="InterPro" id="IPR029058">
    <property type="entry name" value="AB_hydrolase_fold"/>
</dbReference>
<dbReference type="Pfam" id="PF00561">
    <property type="entry name" value="Abhydrolase_1"/>
    <property type="match status" value="1"/>
</dbReference>
<dbReference type="GO" id="GO:0009092">
    <property type="term" value="P:homoserine metabolic process"/>
    <property type="evidence" value="ECO:0007669"/>
    <property type="project" value="TreeGrafter"/>
</dbReference>
<dbReference type="PANTHER" id="PTHR32268:SF11">
    <property type="entry name" value="HOMOSERINE O-ACETYLTRANSFERASE"/>
    <property type="match status" value="1"/>
</dbReference>
<reference evidence="5 6" key="1">
    <citation type="submission" date="2020-07" db="EMBL/GenBank/DDBJ databases">
        <title>Taxonomic revisions and descriptions of new bacterial species based on genomic comparisons in the high-G+C-content subgroup of the family Alcaligenaceae.</title>
        <authorList>
            <person name="Szabo A."/>
            <person name="Felfoldi T."/>
        </authorList>
    </citation>
    <scope>NUCLEOTIDE SEQUENCE [LARGE SCALE GENOMIC DNA]</scope>
    <source>
        <strain evidence="5 6">LMG 24012</strain>
    </source>
</reference>
<dbReference type="Proteomes" id="UP000559809">
    <property type="component" value="Unassembled WGS sequence"/>
</dbReference>
<evidence type="ECO:0000313" key="5">
    <source>
        <dbReference type="EMBL" id="NYT48101.1"/>
    </source>
</evidence>
<gene>
    <name evidence="5" type="ORF">H0A72_02145</name>
</gene>
<keyword evidence="2" id="KW-0028">Amino-acid biosynthesis</keyword>
<keyword evidence="2" id="KW-0486">Methionine biosynthesis</keyword>
<dbReference type="InterPro" id="IPR000073">
    <property type="entry name" value="AB_hydrolase_1"/>
</dbReference>
<dbReference type="InterPro" id="IPR008220">
    <property type="entry name" value="HAT_MetX-like"/>
</dbReference>
<comment type="caution">
    <text evidence="5">The sequence shown here is derived from an EMBL/GenBank/DDBJ whole genome shotgun (WGS) entry which is preliminary data.</text>
</comment>
<keyword evidence="3" id="KW-0012">Acyltransferase</keyword>
<dbReference type="GO" id="GO:0004414">
    <property type="term" value="F:homoserine O-acetyltransferase activity"/>
    <property type="evidence" value="ECO:0007669"/>
    <property type="project" value="TreeGrafter"/>
</dbReference>
<evidence type="ECO:0000256" key="1">
    <source>
        <dbReference type="ARBA" id="ARBA00022679"/>
    </source>
</evidence>
<evidence type="ECO:0000256" key="3">
    <source>
        <dbReference type="ARBA" id="ARBA00023315"/>
    </source>
</evidence>
<accession>A0A853FZT4</accession>
<dbReference type="AlphaFoldDB" id="A0A853FZT4"/>
<evidence type="ECO:0000259" key="4">
    <source>
        <dbReference type="Pfam" id="PF00561"/>
    </source>
</evidence>
<evidence type="ECO:0000313" key="6">
    <source>
        <dbReference type="Proteomes" id="UP000559809"/>
    </source>
</evidence>